<name>A0A927IC16_9ACTN</name>
<proteinExistence type="predicted"/>
<protein>
    <recommendedName>
        <fullName evidence="3">L-tyrosine 3-hydroxylase</fullName>
    </recommendedName>
</protein>
<organism evidence="1 2">
    <name type="scientific">Streptomyces chumphonensis</name>
    <dbReference type="NCBI Taxonomy" id="1214925"/>
    <lineage>
        <taxon>Bacteria</taxon>
        <taxon>Bacillati</taxon>
        <taxon>Actinomycetota</taxon>
        <taxon>Actinomycetes</taxon>
        <taxon>Kitasatosporales</taxon>
        <taxon>Streptomycetaceae</taxon>
        <taxon>Streptomyces</taxon>
    </lineage>
</organism>
<evidence type="ECO:0000313" key="1">
    <source>
        <dbReference type="EMBL" id="MBD3931440.1"/>
    </source>
</evidence>
<sequence length="316" mass="34774">MTPGSAAALALPGTGGWDFSDYPYGLEPLTLPHPGEPYAPNGCVRHADVRQVCRDLRARAQEGLDGPRPAAGFTLERLFWFRWITGHQISFVIWRLLADALARLSAGEGDREELSAEITQHVRGYCGMLLYTGSCDRAVYNGTIRPSMYRLHSTFSGTWAPDYPAVRSLFRGRKVPPVAASQVDALVREVRLSSRIHLGVASKLVTGGRSLLQRSIADRDTVQPRMWGAVFDCYFLTLRAPVSSSEVASQLLRRQKAVVLDLIANGLYPAAGNDEVPKELRQPDVLACEEDLTESLFRIARLSAGLPLDRARASAR</sequence>
<evidence type="ECO:0000313" key="2">
    <source>
        <dbReference type="Proteomes" id="UP000632289"/>
    </source>
</evidence>
<comment type="caution">
    <text evidence="1">The sequence shown here is derived from an EMBL/GenBank/DDBJ whole genome shotgun (WGS) entry which is preliminary data.</text>
</comment>
<keyword evidence="2" id="KW-1185">Reference proteome</keyword>
<accession>A0A927IC16</accession>
<reference evidence="1" key="1">
    <citation type="submission" date="2020-09" db="EMBL/GenBank/DDBJ databases">
        <title>Secondary metabolite and genome analysis of marine Streptomyces chumphonensis KK1-2T.</title>
        <authorList>
            <person name="Phongsopitanun W."/>
            <person name="Kanchanasin P."/>
            <person name="Pittayakhajonwut P."/>
            <person name="Suwanborirux K."/>
            <person name="Tanasupawat S."/>
        </authorList>
    </citation>
    <scope>NUCLEOTIDE SEQUENCE</scope>
    <source>
        <strain evidence="1">KK1-2</strain>
    </source>
</reference>
<gene>
    <name evidence="1" type="ORF">IF129_07665</name>
</gene>
<dbReference type="AlphaFoldDB" id="A0A927IC16"/>
<dbReference type="EMBL" id="JACXYU010000002">
    <property type="protein sequence ID" value="MBD3931440.1"/>
    <property type="molecule type" value="Genomic_DNA"/>
</dbReference>
<evidence type="ECO:0008006" key="3">
    <source>
        <dbReference type="Google" id="ProtNLM"/>
    </source>
</evidence>
<dbReference type="Proteomes" id="UP000632289">
    <property type="component" value="Unassembled WGS sequence"/>
</dbReference>
<dbReference type="RefSeq" id="WP_191208715.1">
    <property type="nucleotide sequence ID" value="NZ_BAABKL010000016.1"/>
</dbReference>